<dbReference type="InterPro" id="IPR000297">
    <property type="entry name" value="PPIase_PpiC"/>
</dbReference>
<proteinExistence type="inferred from homology"/>
<dbReference type="EC" id="5.2.1.8" evidence="3"/>
<protein>
    <recommendedName>
        <fullName evidence="3">peptidylprolyl isomerase</fullName>
        <ecNumber evidence="3">5.2.1.8</ecNumber>
    </recommendedName>
</protein>
<feature type="domain" description="PpiC" evidence="6">
    <location>
        <begin position="114"/>
        <end position="215"/>
    </location>
</feature>
<dbReference type="InterPro" id="IPR027304">
    <property type="entry name" value="Trigger_fact/SurA_dom_sf"/>
</dbReference>
<comment type="similarity">
    <text evidence="2">Belongs to the PpiC/parvulin rotamase family.</text>
</comment>
<dbReference type="EMBL" id="SNYK01000006">
    <property type="protein sequence ID" value="TDQ37827.1"/>
    <property type="molecule type" value="Genomic_DNA"/>
</dbReference>
<organism evidence="7 8">
    <name type="scientific">Thiopseudomonas denitrificans</name>
    <dbReference type="NCBI Taxonomy" id="1501432"/>
    <lineage>
        <taxon>Bacteria</taxon>
        <taxon>Pseudomonadati</taxon>
        <taxon>Pseudomonadota</taxon>
        <taxon>Gammaproteobacteria</taxon>
        <taxon>Pseudomonadales</taxon>
        <taxon>Pseudomonadaceae</taxon>
        <taxon>Thiopseudomonas</taxon>
    </lineage>
</organism>
<dbReference type="PROSITE" id="PS50198">
    <property type="entry name" value="PPIC_PPIASE_2"/>
    <property type="match status" value="1"/>
</dbReference>
<sequence>MVTANLIASSNQEMPIVRVNGVRMEADAIAREMQYHPAESQREAMFLATQALVLHELLLQRAREIDLQAQPRDNESPEETLVRCLLEQEVQVPAVTEAELELYYRNNPRKFTTPPLLAARHILLAADPQDSEQRSDQAQLAKTLQQQLQQGVAGFAELVREYSDCPSRDQGGELGQISTGQTVPEFEKQLLRLPEGLAGQAIESRYGYHIVEVQQRIEGQLLPFEIVRDKISAELGQRSWHKSVAQYLQILVAQANVEGIALQGAVSPLLQ</sequence>
<keyword evidence="8" id="KW-1185">Reference proteome</keyword>
<dbReference type="OrthoDB" id="9769613at2"/>
<reference evidence="7 8" key="1">
    <citation type="submission" date="2019-03" db="EMBL/GenBank/DDBJ databases">
        <title>Genomic Encyclopedia of Type Strains, Phase IV (KMG-IV): sequencing the most valuable type-strain genomes for metagenomic binning, comparative biology and taxonomic classification.</title>
        <authorList>
            <person name="Goeker M."/>
        </authorList>
    </citation>
    <scope>NUCLEOTIDE SEQUENCE [LARGE SCALE GENOMIC DNA]</scope>
    <source>
        <strain evidence="7 8">DSM 28679</strain>
    </source>
</reference>
<dbReference type="Pfam" id="PF00639">
    <property type="entry name" value="Rotamase"/>
    <property type="match status" value="1"/>
</dbReference>
<evidence type="ECO:0000256" key="4">
    <source>
        <dbReference type="ARBA" id="ARBA00023110"/>
    </source>
</evidence>
<evidence type="ECO:0000256" key="1">
    <source>
        <dbReference type="ARBA" id="ARBA00000971"/>
    </source>
</evidence>
<evidence type="ECO:0000256" key="5">
    <source>
        <dbReference type="PROSITE-ProRule" id="PRU00278"/>
    </source>
</evidence>
<dbReference type="Gene3D" id="3.10.50.40">
    <property type="match status" value="1"/>
</dbReference>
<evidence type="ECO:0000256" key="3">
    <source>
        <dbReference type="ARBA" id="ARBA00013194"/>
    </source>
</evidence>
<evidence type="ECO:0000259" key="6">
    <source>
        <dbReference type="PROSITE" id="PS50198"/>
    </source>
</evidence>
<evidence type="ECO:0000256" key="2">
    <source>
        <dbReference type="ARBA" id="ARBA00007656"/>
    </source>
</evidence>
<dbReference type="InterPro" id="IPR050245">
    <property type="entry name" value="PrsA_foldase"/>
</dbReference>
<evidence type="ECO:0000313" key="7">
    <source>
        <dbReference type="EMBL" id="TDQ37827.1"/>
    </source>
</evidence>
<evidence type="ECO:0000313" key="8">
    <source>
        <dbReference type="Proteomes" id="UP000294575"/>
    </source>
</evidence>
<keyword evidence="4 5" id="KW-0697">Rotamase</keyword>
<dbReference type="RefSeq" id="WP_101495952.1">
    <property type="nucleotide sequence ID" value="NZ_LNJZ01000003.1"/>
</dbReference>
<dbReference type="PANTHER" id="PTHR47245">
    <property type="entry name" value="PEPTIDYLPROLYL ISOMERASE"/>
    <property type="match status" value="1"/>
</dbReference>
<dbReference type="AlphaFoldDB" id="A0A4V6PWF6"/>
<dbReference type="PANTHER" id="PTHR47245:SF2">
    <property type="entry name" value="PEPTIDYL-PROLYL CIS-TRANS ISOMERASE HP_0175-RELATED"/>
    <property type="match status" value="1"/>
</dbReference>
<dbReference type="SUPFAM" id="SSF54534">
    <property type="entry name" value="FKBP-like"/>
    <property type="match status" value="1"/>
</dbReference>
<name>A0A4V6PWF6_9GAMM</name>
<dbReference type="GO" id="GO:0003755">
    <property type="term" value="F:peptidyl-prolyl cis-trans isomerase activity"/>
    <property type="evidence" value="ECO:0007669"/>
    <property type="project" value="UniProtKB-KW"/>
</dbReference>
<dbReference type="InterPro" id="IPR046357">
    <property type="entry name" value="PPIase_dom_sf"/>
</dbReference>
<comment type="catalytic activity">
    <reaction evidence="1">
        <text>[protein]-peptidylproline (omega=180) = [protein]-peptidylproline (omega=0)</text>
        <dbReference type="Rhea" id="RHEA:16237"/>
        <dbReference type="Rhea" id="RHEA-COMP:10747"/>
        <dbReference type="Rhea" id="RHEA-COMP:10748"/>
        <dbReference type="ChEBI" id="CHEBI:83833"/>
        <dbReference type="ChEBI" id="CHEBI:83834"/>
        <dbReference type="EC" id="5.2.1.8"/>
    </reaction>
</comment>
<accession>A0A4V6PWF6</accession>
<keyword evidence="5 7" id="KW-0413">Isomerase</keyword>
<dbReference type="Proteomes" id="UP000294575">
    <property type="component" value="Unassembled WGS sequence"/>
</dbReference>
<comment type="caution">
    <text evidence="7">The sequence shown here is derived from an EMBL/GenBank/DDBJ whole genome shotgun (WGS) entry which is preliminary data.</text>
</comment>
<gene>
    <name evidence="7" type="ORF">DFQ45_10653</name>
</gene>
<dbReference type="SUPFAM" id="SSF109998">
    <property type="entry name" value="Triger factor/SurA peptide-binding domain-like"/>
    <property type="match status" value="1"/>
</dbReference>